<sequence>YSGISILSELYRGYHHRRGSCCL</sequence>
<gene>
    <name evidence="1" type="ORF">METZ01_LOCUS420235</name>
</gene>
<accession>A0A382XAP3</accession>
<protein>
    <submittedName>
        <fullName evidence="1">Uncharacterized protein</fullName>
    </submittedName>
</protein>
<evidence type="ECO:0000313" key="1">
    <source>
        <dbReference type="EMBL" id="SVD67381.1"/>
    </source>
</evidence>
<organism evidence="1">
    <name type="scientific">marine metagenome</name>
    <dbReference type="NCBI Taxonomy" id="408172"/>
    <lineage>
        <taxon>unclassified sequences</taxon>
        <taxon>metagenomes</taxon>
        <taxon>ecological metagenomes</taxon>
    </lineage>
</organism>
<name>A0A382XAP3_9ZZZZ</name>
<dbReference type="AlphaFoldDB" id="A0A382XAP3"/>
<feature type="non-terminal residue" evidence="1">
    <location>
        <position position="1"/>
    </location>
</feature>
<dbReference type="EMBL" id="UINC01165787">
    <property type="protein sequence ID" value="SVD67381.1"/>
    <property type="molecule type" value="Genomic_DNA"/>
</dbReference>
<proteinExistence type="predicted"/>
<reference evidence="1" key="1">
    <citation type="submission" date="2018-05" db="EMBL/GenBank/DDBJ databases">
        <authorList>
            <person name="Lanie J.A."/>
            <person name="Ng W.-L."/>
            <person name="Kazmierczak K.M."/>
            <person name="Andrzejewski T.M."/>
            <person name="Davidsen T.M."/>
            <person name="Wayne K.J."/>
            <person name="Tettelin H."/>
            <person name="Glass J.I."/>
            <person name="Rusch D."/>
            <person name="Podicherti R."/>
            <person name="Tsui H.-C.T."/>
            <person name="Winkler M.E."/>
        </authorList>
    </citation>
    <scope>NUCLEOTIDE SEQUENCE</scope>
</reference>
<feature type="non-terminal residue" evidence="1">
    <location>
        <position position="23"/>
    </location>
</feature>